<feature type="transmembrane region" description="Helical" evidence="6">
    <location>
        <begin position="323"/>
        <end position="348"/>
    </location>
</feature>
<keyword evidence="4 6" id="KW-1133">Transmembrane helix</keyword>
<dbReference type="PANTHER" id="PTHR21716">
    <property type="entry name" value="TRANSMEMBRANE PROTEIN"/>
    <property type="match status" value="1"/>
</dbReference>
<dbReference type="GO" id="GO:0016020">
    <property type="term" value="C:membrane"/>
    <property type="evidence" value="ECO:0007669"/>
    <property type="project" value="UniProtKB-SubCell"/>
</dbReference>
<reference evidence="7" key="1">
    <citation type="submission" date="2021-04" db="EMBL/GenBank/DDBJ databases">
        <title>Proteiniclasticum sedimins sp. nov., an obligate anaerobic bacterium isolated from anaerobic sludge.</title>
        <authorList>
            <person name="Liu J."/>
        </authorList>
    </citation>
    <scope>NUCLEOTIDE SEQUENCE</scope>
    <source>
        <strain evidence="7">BAD-10</strain>
    </source>
</reference>
<name>A0A941HRS4_9CLOT</name>
<gene>
    <name evidence="7" type="primary">ytvI</name>
    <name evidence="7" type="ORF">KCG48_09385</name>
</gene>
<accession>A0A941HRS4</accession>
<keyword evidence="5 6" id="KW-0472">Membrane</keyword>
<keyword evidence="3 6" id="KW-0812">Transmembrane</keyword>
<organism evidence="7 8">
    <name type="scientific">Proteiniclasticum sediminis</name>
    <dbReference type="NCBI Taxonomy" id="2804028"/>
    <lineage>
        <taxon>Bacteria</taxon>
        <taxon>Bacillati</taxon>
        <taxon>Bacillota</taxon>
        <taxon>Clostridia</taxon>
        <taxon>Eubacteriales</taxon>
        <taxon>Clostridiaceae</taxon>
        <taxon>Proteiniclasticum</taxon>
    </lineage>
</organism>
<evidence type="ECO:0000313" key="7">
    <source>
        <dbReference type="EMBL" id="MBR0576552.1"/>
    </source>
</evidence>
<proteinExistence type="inferred from homology"/>
<feature type="transmembrane region" description="Helical" evidence="6">
    <location>
        <begin position="169"/>
        <end position="190"/>
    </location>
</feature>
<dbReference type="PANTHER" id="PTHR21716:SF68">
    <property type="entry name" value="TRANSPORT PROTEIN YTVI-RELATED"/>
    <property type="match status" value="1"/>
</dbReference>
<dbReference type="Pfam" id="PF01594">
    <property type="entry name" value="AI-2E_transport"/>
    <property type="match status" value="1"/>
</dbReference>
<feature type="transmembrane region" description="Helical" evidence="6">
    <location>
        <begin position="231"/>
        <end position="251"/>
    </location>
</feature>
<feature type="transmembrane region" description="Helical" evidence="6">
    <location>
        <begin position="291"/>
        <end position="311"/>
    </location>
</feature>
<sequence length="371" mass="41589">MEDYRNSYIKKYDKILLYFVFYTLAFLFFIKTLPYTIPFVMAFVVAAIVAPLVKLIMRITKQKKGVTGLILANLLVFYGLIGTLITFLTVKLFNQTALLATNTVTYINDNYESIAKWFQTQYEWIVSNLQNLDPAIVESGRQMLSSTLNSLKNVLVTVGSAIGTFTLNLVAQVPNLLLIIIFTIVCSYFFTRMLIKNPDFVYDYLPTSSSEENRLKVIIKEGKNMILRYSLSYLLIIMITGVISTVGYMILGVPYPLLLGIITAFLDLMPVLGVSAAYVPVGIYYLLSGNYFVPVGLGILWVIVAVGRNIWEPRIVSSSLDINPVITIMAIFIGLKIAGVVGMFYLMFMAVGFKVLQKVGVLDTFGDQEQL</sequence>
<evidence type="ECO:0000256" key="4">
    <source>
        <dbReference type="ARBA" id="ARBA00022989"/>
    </source>
</evidence>
<feature type="transmembrane region" description="Helical" evidence="6">
    <location>
        <begin position="12"/>
        <end position="30"/>
    </location>
</feature>
<evidence type="ECO:0000256" key="2">
    <source>
        <dbReference type="ARBA" id="ARBA00009773"/>
    </source>
</evidence>
<comment type="subcellular location">
    <subcellularLocation>
        <location evidence="1">Membrane</location>
        <topology evidence="1">Multi-pass membrane protein</topology>
    </subcellularLocation>
</comment>
<dbReference type="GO" id="GO:0055085">
    <property type="term" value="P:transmembrane transport"/>
    <property type="evidence" value="ECO:0007669"/>
    <property type="project" value="TreeGrafter"/>
</dbReference>
<feature type="transmembrane region" description="Helical" evidence="6">
    <location>
        <begin position="69"/>
        <end position="90"/>
    </location>
</feature>
<dbReference type="NCBIfam" id="TIGR02872">
    <property type="entry name" value="spore_ytvI"/>
    <property type="match status" value="1"/>
</dbReference>
<comment type="caution">
    <text evidence="7">The sequence shown here is derived from an EMBL/GenBank/DDBJ whole genome shotgun (WGS) entry which is preliminary data.</text>
</comment>
<comment type="similarity">
    <text evidence="2">Belongs to the autoinducer-2 exporter (AI-2E) (TC 2.A.86) family.</text>
</comment>
<dbReference type="RefSeq" id="WP_211801607.1">
    <property type="nucleotide sequence ID" value="NZ_JAGSCS010000012.1"/>
</dbReference>
<dbReference type="AlphaFoldDB" id="A0A941HRS4"/>
<evidence type="ECO:0000256" key="3">
    <source>
        <dbReference type="ARBA" id="ARBA00022692"/>
    </source>
</evidence>
<evidence type="ECO:0000256" key="6">
    <source>
        <dbReference type="SAM" id="Phobius"/>
    </source>
</evidence>
<dbReference type="InterPro" id="IPR014227">
    <property type="entry name" value="YtvI-like"/>
</dbReference>
<feature type="transmembrane region" description="Helical" evidence="6">
    <location>
        <begin position="257"/>
        <end position="279"/>
    </location>
</feature>
<dbReference type="EMBL" id="JAGSCS010000012">
    <property type="protein sequence ID" value="MBR0576552.1"/>
    <property type="molecule type" value="Genomic_DNA"/>
</dbReference>
<evidence type="ECO:0000313" key="8">
    <source>
        <dbReference type="Proteomes" id="UP000675379"/>
    </source>
</evidence>
<evidence type="ECO:0000256" key="1">
    <source>
        <dbReference type="ARBA" id="ARBA00004141"/>
    </source>
</evidence>
<protein>
    <submittedName>
        <fullName evidence="7">Sporulation integral membrane protein YtvI</fullName>
    </submittedName>
</protein>
<dbReference type="Proteomes" id="UP000675379">
    <property type="component" value="Unassembled WGS sequence"/>
</dbReference>
<keyword evidence="8" id="KW-1185">Reference proteome</keyword>
<evidence type="ECO:0000256" key="5">
    <source>
        <dbReference type="ARBA" id="ARBA00023136"/>
    </source>
</evidence>
<feature type="transmembrane region" description="Helical" evidence="6">
    <location>
        <begin position="36"/>
        <end position="57"/>
    </location>
</feature>
<dbReference type="InterPro" id="IPR002549">
    <property type="entry name" value="AI-2E-like"/>
</dbReference>